<dbReference type="EMBL" id="CP139957">
    <property type="protein sequence ID" value="WPX07643.1"/>
    <property type="molecule type" value="Genomic_DNA"/>
</dbReference>
<protein>
    <recommendedName>
        <fullName evidence="3">N-formylglutamate amidohydrolase</fullName>
    </recommendedName>
</protein>
<evidence type="ECO:0000313" key="1">
    <source>
        <dbReference type="EMBL" id="WPX07643.1"/>
    </source>
</evidence>
<organism evidence="1 2">
    <name type="scientific">Anaerocellum danielii</name>
    <dbReference type="NCBI Taxonomy" id="1387557"/>
    <lineage>
        <taxon>Bacteria</taxon>
        <taxon>Bacillati</taxon>
        <taxon>Bacillota</taxon>
        <taxon>Bacillota incertae sedis</taxon>
        <taxon>Caldicellulosiruptorales</taxon>
        <taxon>Caldicellulosiruptoraceae</taxon>
        <taxon>Anaerocellum</taxon>
    </lineage>
</organism>
<keyword evidence="2" id="KW-1185">Reference proteome</keyword>
<reference evidence="1 2" key="1">
    <citation type="submission" date="2023-12" db="EMBL/GenBank/DDBJ databases">
        <authorList>
            <person name="Manesh M.J.H."/>
            <person name="Bing R.G."/>
            <person name="Willard D.J."/>
            <person name="Kelly R.M."/>
        </authorList>
    </citation>
    <scope>NUCLEOTIDE SEQUENCE [LARGE SCALE GENOMIC DNA]</scope>
    <source>
        <strain evidence="1 2">DSM 8977</strain>
    </source>
</reference>
<gene>
    <name evidence="1" type="ORF">SOJ16_001454</name>
</gene>
<evidence type="ECO:0008006" key="3">
    <source>
        <dbReference type="Google" id="ProtNLM"/>
    </source>
</evidence>
<evidence type="ECO:0000313" key="2">
    <source>
        <dbReference type="Proteomes" id="UP001322744"/>
    </source>
</evidence>
<sequence>MNNYVIESFKEFEFQIRNKLVGEEGIIILNGKIPVILSAPHSVEQVRKGRIKPAETRTASIVRFLSENVSCYGAIKTRNFNDDANYDERNYFKDVLIEVIKTNNIKVLIDLHIMSASRKHNIDIGTGRGKNILYRYDLLNILISNFRLYNIEGVKVDYIFTASFKNTVSSTISRCCKIPCFQIEINWKLLNENYNKNKIIEILNSLSKSIKEIKELI</sequence>
<accession>A0ABZ0TW18</accession>
<proteinExistence type="predicted"/>
<dbReference type="Proteomes" id="UP001322744">
    <property type="component" value="Chromosome"/>
</dbReference>
<name>A0ABZ0TW18_9FIRM</name>
<dbReference type="RefSeq" id="WP_045174970.1">
    <property type="nucleotide sequence ID" value="NZ_CP139957.1"/>
</dbReference>